<dbReference type="AlphaFoldDB" id="A0A7U8C2X8"/>
<dbReference type="SUPFAM" id="SSF103473">
    <property type="entry name" value="MFS general substrate transporter"/>
    <property type="match status" value="1"/>
</dbReference>
<evidence type="ECO:0000256" key="4">
    <source>
        <dbReference type="ARBA" id="ARBA00023136"/>
    </source>
</evidence>
<feature type="transmembrane region" description="Helical" evidence="5">
    <location>
        <begin position="30"/>
        <end position="51"/>
    </location>
</feature>
<dbReference type="PANTHER" id="PTHR33507">
    <property type="entry name" value="INNER MEMBRANE PROTEIN YBBJ"/>
    <property type="match status" value="1"/>
</dbReference>
<name>A0A7U8C2X8_NEPCE</name>
<proteinExistence type="predicted"/>
<evidence type="ECO:0000256" key="3">
    <source>
        <dbReference type="ARBA" id="ARBA00022989"/>
    </source>
</evidence>
<evidence type="ECO:0000259" key="6">
    <source>
        <dbReference type="Pfam" id="PF01957"/>
    </source>
</evidence>
<sequence>MLEFFQSISFWHWIILALILLGGEALGAAGFMIGVSISAFIVAGSMALGVLNDWQHQFLLFALFSVIASVIVWRFFKHRGEHDGAEMINDRAAQLIGRKLTLSENMENGRGRVQIGDTFWKVAADEDYESGTRVEVVSTEGMLLQIQKI</sequence>
<feature type="transmembrane region" description="Helical" evidence="5">
    <location>
        <begin position="57"/>
        <end position="76"/>
    </location>
</feature>
<evidence type="ECO:0000256" key="5">
    <source>
        <dbReference type="SAM" id="Phobius"/>
    </source>
</evidence>
<keyword evidence="8" id="KW-1185">Reference proteome</keyword>
<comment type="caution">
    <text evidence="7">The sequence shown here is derived from an EMBL/GenBank/DDBJ whole genome shotgun (WGS) entry which is preliminary data.</text>
</comment>
<dbReference type="RefSeq" id="WP_007022179.1">
    <property type="nucleotide sequence ID" value="NZ_CH724126.1"/>
</dbReference>
<keyword evidence="2 5" id="KW-0812">Transmembrane</keyword>
<reference evidence="7 8" key="1">
    <citation type="submission" date="2006-02" db="EMBL/GenBank/DDBJ databases">
        <authorList>
            <person name="Pinhassi J."/>
            <person name="Pedros-Alio C."/>
            <person name="Ferriera S."/>
            <person name="Johnson J."/>
            <person name="Kravitz S."/>
            <person name="Halpern A."/>
            <person name="Remington K."/>
            <person name="Beeson K."/>
            <person name="Tran B."/>
            <person name="Rogers Y.-H."/>
            <person name="Friedman R."/>
            <person name="Venter J.C."/>
        </authorList>
    </citation>
    <scope>NUCLEOTIDE SEQUENCE [LARGE SCALE GENOMIC DNA]</scope>
    <source>
        <strain evidence="7 8">MED92</strain>
    </source>
</reference>
<evidence type="ECO:0000313" key="8">
    <source>
        <dbReference type="Proteomes" id="UP000002171"/>
    </source>
</evidence>
<dbReference type="InterPro" id="IPR012340">
    <property type="entry name" value="NA-bd_OB-fold"/>
</dbReference>
<dbReference type="InterPro" id="IPR002810">
    <property type="entry name" value="NfeD-like_C"/>
</dbReference>
<dbReference type="EMBL" id="AAOW01000032">
    <property type="protein sequence ID" value="EAR59806.1"/>
    <property type="molecule type" value="Genomic_DNA"/>
</dbReference>
<gene>
    <name evidence="7" type="ORF">MED92_08590</name>
</gene>
<dbReference type="InterPro" id="IPR052165">
    <property type="entry name" value="Membrane_assoc_protease"/>
</dbReference>
<dbReference type="Proteomes" id="UP000002171">
    <property type="component" value="Unassembled WGS sequence"/>
</dbReference>
<keyword evidence="3 5" id="KW-1133">Transmembrane helix</keyword>
<dbReference type="OrthoDB" id="9810336at2"/>
<dbReference type="SUPFAM" id="SSF141322">
    <property type="entry name" value="NfeD domain-like"/>
    <property type="match status" value="1"/>
</dbReference>
<dbReference type="Pfam" id="PF01957">
    <property type="entry name" value="NfeD"/>
    <property type="match status" value="1"/>
</dbReference>
<evidence type="ECO:0000256" key="1">
    <source>
        <dbReference type="ARBA" id="ARBA00004141"/>
    </source>
</evidence>
<accession>A0A7U8C2X8</accession>
<dbReference type="PANTHER" id="PTHR33507:SF3">
    <property type="entry name" value="INNER MEMBRANE PROTEIN YBBJ"/>
    <property type="match status" value="1"/>
</dbReference>
<organism evidence="7 8">
    <name type="scientific">Neptuniibacter caesariensis</name>
    <dbReference type="NCBI Taxonomy" id="207954"/>
    <lineage>
        <taxon>Bacteria</taxon>
        <taxon>Pseudomonadati</taxon>
        <taxon>Pseudomonadota</taxon>
        <taxon>Gammaproteobacteria</taxon>
        <taxon>Oceanospirillales</taxon>
        <taxon>Oceanospirillaceae</taxon>
        <taxon>Neptuniibacter</taxon>
    </lineage>
</organism>
<keyword evidence="4 5" id="KW-0472">Membrane</keyword>
<evidence type="ECO:0000256" key="2">
    <source>
        <dbReference type="ARBA" id="ARBA00022692"/>
    </source>
</evidence>
<evidence type="ECO:0000313" key="7">
    <source>
        <dbReference type="EMBL" id="EAR59806.1"/>
    </source>
</evidence>
<dbReference type="InterPro" id="IPR036259">
    <property type="entry name" value="MFS_trans_sf"/>
</dbReference>
<comment type="subcellular location">
    <subcellularLocation>
        <location evidence="1">Membrane</location>
        <topology evidence="1">Multi-pass membrane protein</topology>
    </subcellularLocation>
</comment>
<dbReference type="GO" id="GO:0005886">
    <property type="term" value="C:plasma membrane"/>
    <property type="evidence" value="ECO:0007669"/>
    <property type="project" value="TreeGrafter"/>
</dbReference>
<feature type="domain" description="NfeD-like C-terminal" evidence="6">
    <location>
        <begin position="93"/>
        <end position="148"/>
    </location>
</feature>
<protein>
    <recommendedName>
        <fullName evidence="6">NfeD-like C-terminal domain-containing protein</fullName>
    </recommendedName>
</protein>
<dbReference type="Gene3D" id="2.40.50.140">
    <property type="entry name" value="Nucleic acid-binding proteins"/>
    <property type="match status" value="1"/>
</dbReference>